<sequence length="65" mass="7162">FGEPSDNVVSLSELTTQSSQDVFKRLWLRRPSLITSSASPALGFLPSENASLACERDSFYRHVCG</sequence>
<accession>A0ABT7PQA1</accession>
<evidence type="ECO:0000313" key="2">
    <source>
        <dbReference type="Proteomes" id="UP001239462"/>
    </source>
</evidence>
<feature type="non-terminal residue" evidence="1">
    <location>
        <position position="1"/>
    </location>
</feature>
<proteinExistence type="predicted"/>
<keyword evidence="2" id="KW-1185">Reference proteome</keyword>
<reference evidence="1 2" key="1">
    <citation type="submission" date="2023-06" db="EMBL/GenBank/DDBJ databases">
        <title>Roseiconus lacunae JC819 isolated from Gulf of Mannar region, Tamil Nadu.</title>
        <authorList>
            <person name="Pk S."/>
            <person name="Ch S."/>
            <person name="Ch V.R."/>
        </authorList>
    </citation>
    <scope>NUCLEOTIDE SEQUENCE [LARGE SCALE GENOMIC DNA]</scope>
    <source>
        <strain evidence="1 2">JC819</strain>
    </source>
</reference>
<dbReference type="Proteomes" id="UP001239462">
    <property type="component" value="Unassembled WGS sequence"/>
</dbReference>
<gene>
    <name evidence="1" type="ORF">QTN89_24770</name>
</gene>
<comment type="caution">
    <text evidence="1">The sequence shown here is derived from an EMBL/GenBank/DDBJ whole genome shotgun (WGS) entry which is preliminary data.</text>
</comment>
<dbReference type="RefSeq" id="WP_289166593.1">
    <property type="nucleotide sequence ID" value="NZ_JASZZN010000025.1"/>
</dbReference>
<evidence type="ECO:0000313" key="1">
    <source>
        <dbReference type="EMBL" id="MDM4018690.1"/>
    </source>
</evidence>
<name>A0ABT7PQA1_9BACT</name>
<dbReference type="EMBL" id="JASZZN010000025">
    <property type="protein sequence ID" value="MDM4018690.1"/>
    <property type="molecule type" value="Genomic_DNA"/>
</dbReference>
<protein>
    <submittedName>
        <fullName evidence="1">Uncharacterized protein</fullName>
    </submittedName>
</protein>
<organism evidence="1 2">
    <name type="scientific">Roseiconus lacunae</name>
    <dbReference type="NCBI Taxonomy" id="2605694"/>
    <lineage>
        <taxon>Bacteria</taxon>
        <taxon>Pseudomonadati</taxon>
        <taxon>Planctomycetota</taxon>
        <taxon>Planctomycetia</taxon>
        <taxon>Pirellulales</taxon>
        <taxon>Pirellulaceae</taxon>
        <taxon>Roseiconus</taxon>
    </lineage>
</organism>